<dbReference type="InterPro" id="IPR013709">
    <property type="entry name" value="2-isopropylmalate_synth_dimer"/>
</dbReference>
<evidence type="ECO:0000256" key="10">
    <source>
        <dbReference type="ARBA" id="ARBA00023304"/>
    </source>
</evidence>
<dbReference type="RefSeq" id="WP_345315323.1">
    <property type="nucleotide sequence ID" value="NZ_BAABLF010000004.1"/>
</dbReference>
<dbReference type="EC" id="2.3.3.13" evidence="3 12"/>
<evidence type="ECO:0000256" key="8">
    <source>
        <dbReference type="ARBA" id="ARBA00022723"/>
    </source>
</evidence>
<evidence type="ECO:0000256" key="6">
    <source>
        <dbReference type="ARBA" id="ARBA00022605"/>
    </source>
</evidence>
<dbReference type="Gene3D" id="3.30.160.270">
    <property type="match status" value="1"/>
</dbReference>
<comment type="cofactor">
    <cofactor evidence="12">
        <name>Mn(2+)</name>
        <dbReference type="ChEBI" id="CHEBI:29035"/>
    </cofactor>
</comment>
<comment type="function">
    <text evidence="11 12">Catalyzes the condensation of the acetyl group of acetyl-CoA with 3-methyl-2-oxobutanoate (2-ketoisovalerate) to form 3-carboxy-3-hydroxy-4-methylpentanoate (2-isopropylmalate).</text>
</comment>
<accession>A0ABP9RTN3</accession>
<dbReference type="Pfam" id="PF08502">
    <property type="entry name" value="LeuA_dimer"/>
    <property type="match status" value="1"/>
</dbReference>
<dbReference type="Pfam" id="PF22617">
    <property type="entry name" value="HCS_D2"/>
    <property type="match status" value="1"/>
</dbReference>
<protein>
    <recommendedName>
        <fullName evidence="4 12">2-isopropylmalate synthase</fullName>
        <ecNumber evidence="3 12">2.3.3.13</ecNumber>
    </recommendedName>
    <alternativeName>
        <fullName evidence="12">Alpha-IPM synthase</fullName>
    </alternativeName>
    <alternativeName>
        <fullName evidence="12">Alpha-isopropylmalate synthase</fullName>
    </alternativeName>
</protein>
<feature type="domain" description="Pyruvate carboxyltransferase" evidence="13">
    <location>
        <begin position="5"/>
        <end position="267"/>
    </location>
</feature>
<dbReference type="InterPro" id="IPR036230">
    <property type="entry name" value="LeuA_allosteric_dom_sf"/>
</dbReference>
<dbReference type="PROSITE" id="PS00816">
    <property type="entry name" value="AIPM_HOMOCIT_SYNTH_2"/>
    <property type="match status" value="1"/>
</dbReference>
<comment type="similarity">
    <text evidence="2 12">Belongs to the alpha-IPM synthase/homocitrate synthase family. LeuA type 1 subfamily.</text>
</comment>
<dbReference type="InterPro" id="IPR054691">
    <property type="entry name" value="LeuA/HCS_post-cat"/>
</dbReference>
<dbReference type="EMBL" id="BAABLF010000004">
    <property type="protein sequence ID" value="GAA5186961.1"/>
    <property type="molecule type" value="Genomic_DNA"/>
</dbReference>
<dbReference type="SUPFAM" id="SSF110921">
    <property type="entry name" value="2-isopropylmalate synthase LeuA, allosteric (dimerisation) domain"/>
    <property type="match status" value="1"/>
</dbReference>
<sequence length="518" mass="56881">MSDQIILFDTTLRDGEQALSASLSVKEKVQIALALERMGIDIIEAGFPVSSPGDFDSVRQIAATIKNSRVCALSRAVQGDIDAAAQALNSAEQFRIHTFISTSDIHVQSKLKRDFGQVLEMATGAIRYARQFTDDVEFSCEDAGRTPIDNLCRMVEQAIKAGARTVNIPDTVGYTTPSEFGGIITNLFERVPNIDQAVISVHCHDDLGLSVANSIAALEAGARQVEGTINGIGERAGNAALEEIIMILKTRRDRFDFQCRAEPKEIYRTSQTISALCNMPIQSNKAIVGANAFSHSSGIHQDGVLKSQNTYEIMTPESIGLVRNTLNLTSRSGRHVIKHRMAELGYREGDFDLDVLYQRFLELADKKGQVFDYDMEALLFFENQRDDQAHYVLRQVNVQSGTNHFATGSVELQIGDTVVTEAATGNGPVDSVFKAIERATGQHIDLQSFDIGAQSGGHDALGKVDVTAEFDGRTFHGMGLSTDIIEASAQALLRIYNLIHRQQKINQQKAHKRFTEEA</sequence>
<dbReference type="Proteomes" id="UP001501600">
    <property type="component" value="Unassembled WGS sequence"/>
</dbReference>
<comment type="caution">
    <text evidence="14">The sequence shown here is derived from an EMBL/GenBank/DDBJ whole genome shotgun (WGS) entry which is preliminary data.</text>
</comment>
<dbReference type="PANTHER" id="PTHR10277">
    <property type="entry name" value="HOMOCITRATE SYNTHASE-RELATED"/>
    <property type="match status" value="1"/>
</dbReference>
<keyword evidence="12" id="KW-0963">Cytoplasm</keyword>
<proteinExistence type="inferred from homology"/>
<reference evidence="15" key="1">
    <citation type="journal article" date="2019" name="Int. J. Syst. Evol. Microbiol.">
        <title>The Global Catalogue of Microorganisms (GCM) 10K type strain sequencing project: providing services to taxonomists for standard genome sequencing and annotation.</title>
        <authorList>
            <consortium name="The Broad Institute Genomics Platform"/>
            <consortium name="The Broad Institute Genome Sequencing Center for Infectious Disease"/>
            <person name="Wu L."/>
            <person name="Ma J."/>
        </authorList>
    </citation>
    <scope>NUCLEOTIDE SEQUENCE [LARGE SCALE GENOMIC DNA]</scope>
    <source>
        <strain evidence="15">JCM 18720</strain>
    </source>
</reference>
<comment type="catalytic activity">
    <reaction evidence="12">
        <text>3-methyl-2-oxobutanoate + acetyl-CoA + H2O = (2S)-2-isopropylmalate + CoA + H(+)</text>
        <dbReference type="Rhea" id="RHEA:21524"/>
        <dbReference type="ChEBI" id="CHEBI:1178"/>
        <dbReference type="ChEBI" id="CHEBI:11851"/>
        <dbReference type="ChEBI" id="CHEBI:15377"/>
        <dbReference type="ChEBI" id="CHEBI:15378"/>
        <dbReference type="ChEBI" id="CHEBI:57287"/>
        <dbReference type="ChEBI" id="CHEBI:57288"/>
        <dbReference type="EC" id="2.3.3.13"/>
    </reaction>
</comment>
<evidence type="ECO:0000256" key="2">
    <source>
        <dbReference type="ARBA" id="ARBA00009396"/>
    </source>
</evidence>
<dbReference type="NCBIfam" id="NF002086">
    <property type="entry name" value="PRK00915.1-3"/>
    <property type="match status" value="1"/>
</dbReference>
<feature type="binding site" evidence="12">
    <location>
        <position position="204"/>
    </location>
    <ligand>
        <name>Mn(2+)</name>
        <dbReference type="ChEBI" id="CHEBI:29035"/>
    </ligand>
</feature>
<keyword evidence="9 12" id="KW-0464">Manganese</keyword>
<dbReference type="PANTHER" id="PTHR10277:SF9">
    <property type="entry name" value="2-ISOPROPYLMALATE SYNTHASE 1, CHLOROPLASTIC-RELATED"/>
    <property type="match status" value="1"/>
</dbReference>
<keyword evidence="7 12" id="KW-0808">Transferase</keyword>
<keyword evidence="8 12" id="KW-0479">Metal-binding</keyword>
<evidence type="ECO:0000256" key="5">
    <source>
        <dbReference type="ARBA" id="ARBA00022430"/>
    </source>
</evidence>
<dbReference type="InterPro" id="IPR013785">
    <property type="entry name" value="Aldolase_TIM"/>
</dbReference>
<feature type="binding site" evidence="12">
    <location>
        <position position="238"/>
    </location>
    <ligand>
        <name>Mn(2+)</name>
        <dbReference type="ChEBI" id="CHEBI:29035"/>
    </ligand>
</feature>
<organism evidence="14 15">
    <name type="scientific">Ferrimonas gelatinilytica</name>
    <dbReference type="NCBI Taxonomy" id="1255257"/>
    <lineage>
        <taxon>Bacteria</taxon>
        <taxon>Pseudomonadati</taxon>
        <taxon>Pseudomonadota</taxon>
        <taxon>Gammaproteobacteria</taxon>
        <taxon>Alteromonadales</taxon>
        <taxon>Ferrimonadaceae</taxon>
        <taxon>Ferrimonas</taxon>
    </lineage>
</organism>
<dbReference type="InterPro" id="IPR050073">
    <property type="entry name" value="2-IPM_HCS-like"/>
</dbReference>
<keyword evidence="6 12" id="KW-0028">Amino-acid biosynthesis</keyword>
<evidence type="ECO:0000313" key="15">
    <source>
        <dbReference type="Proteomes" id="UP001501600"/>
    </source>
</evidence>
<dbReference type="NCBIfam" id="TIGR00973">
    <property type="entry name" value="leuA_bact"/>
    <property type="match status" value="1"/>
</dbReference>
<keyword evidence="10 12" id="KW-0100">Branched-chain amino acid biosynthesis</keyword>
<evidence type="ECO:0000313" key="14">
    <source>
        <dbReference type="EMBL" id="GAA5186961.1"/>
    </source>
</evidence>
<evidence type="ECO:0000256" key="11">
    <source>
        <dbReference type="ARBA" id="ARBA00037629"/>
    </source>
</evidence>
<dbReference type="HAMAP" id="MF_01025">
    <property type="entry name" value="LeuA_type1"/>
    <property type="match status" value="1"/>
</dbReference>
<keyword evidence="15" id="KW-1185">Reference proteome</keyword>
<gene>
    <name evidence="12 14" type="primary">leuA</name>
    <name evidence="14" type="ORF">GCM10025772_03580</name>
</gene>
<evidence type="ECO:0000256" key="7">
    <source>
        <dbReference type="ARBA" id="ARBA00022679"/>
    </source>
</evidence>
<feature type="binding site" evidence="12">
    <location>
        <position position="202"/>
    </location>
    <ligand>
        <name>Mn(2+)</name>
        <dbReference type="ChEBI" id="CHEBI:29035"/>
    </ligand>
</feature>
<feature type="region of interest" description="Regulatory domain" evidence="12">
    <location>
        <begin position="392"/>
        <end position="518"/>
    </location>
</feature>
<comment type="subunit">
    <text evidence="12">Homodimer.</text>
</comment>
<comment type="pathway">
    <text evidence="1 12">Amino-acid biosynthesis; L-leucine biosynthesis; L-leucine from 3-methyl-2-oxobutanoate: step 1/4.</text>
</comment>
<name>A0ABP9RTN3_9GAMM</name>
<dbReference type="InterPro" id="IPR000891">
    <property type="entry name" value="PYR_CT"/>
</dbReference>
<keyword evidence="5 12" id="KW-0432">Leucine biosynthesis</keyword>
<dbReference type="Pfam" id="PF00682">
    <property type="entry name" value="HMGL-like"/>
    <property type="match status" value="1"/>
</dbReference>
<evidence type="ECO:0000259" key="13">
    <source>
        <dbReference type="PROSITE" id="PS50991"/>
    </source>
</evidence>
<feature type="binding site" evidence="12">
    <location>
        <position position="14"/>
    </location>
    <ligand>
        <name>Mn(2+)</name>
        <dbReference type="ChEBI" id="CHEBI:29035"/>
    </ligand>
</feature>
<dbReference type="InterPro" id="IPR005671">
    <property type="entry name" value="LeuA_bact_synth"/>
</dbReference>
<dbReference type="Gene3D" id="1.10.238.260">
    <property type="match status" value="1"/>
</dbReference>
<evidence type="ECO:0000256" key="1">
    <source>
        <dbReference type="ARBA" id="ARBA00004689"/>
    </source>
</evidence>
<evidence type="ECO:0000256" key="9">
    <source>
        <dbReference type="ARBA" id="ARBA00023211"/>
    </source>
</evidence>
<dbReference type="CDD" id="cd07940">
    <property type="entry name" value="DRE_TIM_IPMS"/>
    <property type="match status" value="1"/>
</dbReference>
<dbReference type="SUPFAM" id="SSF51569">
    <property type="entry name" value="Aldolase"/>
    <property type="match status" value="1"/>
</dbReference>
<evidence type="ECO:0000256" key="4">
    <source>
        <dbReference type="ARBA" id="ARBA00018198"/>
    </source>
</evidence>
<dbReference type="PROSITE" id="PS50991">
    <property type="entry name" value="PYR_CT"/>
    <property type="match status" value="1"/>
</dbReference>
<dbReference type="NCBIfam" id="NF002084">
    <property type="entry name" value="PRK00915.1-1"/>
    <property type="match status" value="1"/>
</dbReference>
<dbReference type="SMART" id="SM00917">
    <property type="entry name" value="LeuA_dimer"/>
    <property type="match status" value="1"/>
</dbReference>
<dbReference type="PROSITE" id="PS00815">
    <property type="entry name" value="AIPM_HOMOCIT_SYNTH_1"/>
    <property type="match status" value="1"/>
</dbReference>
<evidence type="ECO:0000256" key="12">
    <source>
        <dbReference type="HAMAP-Rule" id="MF_01025"/>
    </source>
</evidence>
<dbReference type="InterPro" id="IPR002034">
    <property type="entry name" value="AIPM/Hcit_synth_CS"/>
</dbReference>
<evidence type="ECO:0000256" key="3">
    <source>
        <dbReference type="ARBA" id="ARBA00012973"/>
    </source>
</evidence>
<dbReference type="Gene3D" id="3.20.20.70">
    <property type="entry name" value="Aldolase class I"/>
    <property type="match status" value="1"/>
</dbReference>